<name>A0AAE1EVD2_PETCI</name>
<gene>
    <name evidence="1" type="ORF">Pcinc_032020</name>
</gene>
<accession>A0AAE1EVD2</accession>
<evidence type="ECO:0000313" key="2">
    <source>
        <dbReference type="Proteomes" id="UP001286313"/>
    </source>
</evidence>
<sequence>MGGELECGCGRVGSVGVWEECGSVDGVGREGGREEVKMGGELECRWGRVGSVGVWMGSGGKEGGREEVRMGGELECGWGRVGSVGGSVGGVWECGRECGESVRVWEGDGVTVSRPVLPHFGEVSLD</sequence>
<reference evidence="1" key="1">
    <citation type="submission" date="2023-10" db="EMBL/GenBank/DDBJ databases">
        <title>Genome assemblies of two species of porcelain crab, Petrolisthes cinctipes and Petrolisthes manimaculis (Anomura: Porcellanidae).</title>
        <authorList>
            <person name="Angst P."/>
        </authorList>
    </citation>
    <scope>NUCLEOTIDE SEQUENCE</scope>
    <source>
        <strain evidence="1">PB745_01</strain>
        <tissue evidence="1">Gill</tissue>
    </source>
</reference>
<protein>
    <submittedName>
        <fullName evidence="1">Uncharacterized protein</fullName>
    </submittedName>
</protein>
<dbReference type="Proteomes" id="UP001286313">
    <property type="component" value="Unassembled WGS sequence"/>
</dbReference>
<dbReference type="AlphaFoldDB" id="A0AAE1EVD2"/>
<organism evidence="1 2">
    <name type="scientific">Petrolisthes cinctipes</name>
    <name type="common">Flat porcelain crab</name>
    <dbReference type="NCBI Taxonomy" id="88211"/>
    <lineage>
        <taxon>Eukaryota</taxon>
        <taxon>Metazoa</taxon>
        <taxon>Ecdysozoa</taxon>
        <taxon>Arthropoda</taxon>
        <taxon>Crustacea</taxon>
        <taxon>Multicrustacea</taxon>
        <taxon>Malacostraca</taxon>
        <taxon>Eumalacostraca</taxon>
        <taxon>Eucarida</taxon>
        <taxon>Decapoda</taxon>
        <taxon>Pleocyemata</taxon>
        <taxon>Anomura</taxon>
        <taxon>Galatheoidea</taxon>
        <taxon>Porcellanidae</taxon>
        <taxon>Petrolisthes</taxon>
    </lineage>
</organism>
<dbReference type="EMBL" id="JAWQEG010004330">
    <property type="protein sequence ID" value="KAK3862084.1"/>
    <property type="molecule type" value="Genomic_DNA"/>
</dbReference>
<proteinExistence type="predicted"/>
<comment type="caution">
    <text evidence="1">The sequence shown here is derived from an EMBL/GenBank/DDBJ whole genome shotgun (WGS) entry which is preliminary data.</text>
</comment>
<keyword evidence="2" id="KW-1185">Reference proteome</keyword>
<evidence type="ECO:0000313" key="1">
    <source>
        <dbReference type="EMBL" id="KAK3862084.1"/>
    </source>
</evidence>